<evidence type="ECO:0000256" key="1">
    <source>
        <dbReference type="ARBA" id="ARBA00006654"/>
    </source>
</evidence>
<dbReference type="InterPro" id="IPR036907">
    <property type="entry name" value="5'-Nucleotdase_C_sf"/>
</dbReference>
<dbReference type="PANTHER" id="PTHR11575">
    <property type="entry name" value="5'-NUCLEOTIDASE-RELATED"/>
    <property type="match status" value="1"/>
</dbReference>
<dbReference type="SUPFAM" id="SSF55816">
    <property type="entry name" value="5'-nucleotidase (syn. UDP-sugar hydrolase), C-terminal domain"/>
    <property type="match status" value="1"/>
</dbReference>
<evidence type="ECO:0000259" key="5">
    <source>
        <dbReference type="Pfam" id="PF02872"/>
    </source>
</evidence>
<dbReference type="Proteomes" id="UP000637423">
    <property type="component" value="Unassembled WGS sequence"/>
</dbReference>
<dbReference type="Gene3D" id="3.90.780.10">
    <property type="entry name" value="5'-Nucleotidase, C-terminal domain"/>
    <property type="match status" value="1"/>
</dbReference>
<dbReference type="PRINTS" id="PR01607">
    <property type="entry name" value="APYRASEFAMLY"/>
</dbReference>
<dbReference type="GO" id="GO:0000166">
    <property type="term" value="F:nucleotide binding"/>
    <property type="evidence" value="ECO:0007669"/>
    <property type="project" value="UniProtKB-KW"/>
</dbReference>
<dbReference type="InterPro" id="IPR029052">
    <property type="entry name" value="Metallo-depent_PP-like"/>
</dbReference>
<accession>A0A916XRT7</accession>
<reference evidence="6" key="2">
    <citation type="submission" date="2020-09" db="EMBL/GenBank/DDBJ databases">
        <authorList>
            <person name="Sun Q."/>
            <person name="Zhou Y."/>
        </authorList>
    </citation>
    <scope>NUCLEOTIDE SEQUENCE</scope>
    <source>
        <strain evidence="6">CGMCC 1.10998</strain>
    </source>
</reference>
<gene>
    <name evidence="6" type="primary">cpdB</name>
    <name evidence="6" type="ORF">GCM10011396_52460</name>
</gene>
<comment type="caution">
    <text evidence="6">The sequence shown here is derived from an EMBL/GenBank/DDBJ whole genome shotgun (WGS) entry which is preliminary data.</text>
</comment>
<evidence type="ECO:0000256" key="2">
    <source>
        <dbReference type="ARBA" id="ARBA00022729"/>
    </source>
</evidence>
<reference evidence="6" key="1">
    <citation type="journal article" date="2014" name="Int. J. Syst. Evol. Microbiol.">
        <title>Complete genome sequence of Corynebacterium casei LMG S-19264T (=DSM 44701T), isolated from a smear-ripened cheese.</title>
        <authorList>
            <consortium name="US DOE Joint Genome Institute (JGI-PGF)"/>
            <person name="Walter F."/>
            <person name="Albersmeier A."/>
            <person name="Kalinowski J."/>
            <person name="Ruckert C."/>
        </authorList>
    </citation>
    <scope>NUCLEOTIDE SEQUENCE</scope>
    <source>
        <strain evidence="6">CGMCC 1.10998</strain>
    </source>
</reference>
<dbReference type="GO" id="GO:0009166">
    <property type="term" value="P:nucleotide catabolic process"/>
    <property type="evidence" value="ECO:0007669"/>
    <property type="project" value="InterPro"/>
</dbReference>
<dbReference type="GO" id="GO:0016788">
    <property type="term" value="F:hydrolase activity, acting on ester bonds"/>
    <property type="evidence" value="ECO:0007669"/>
    <property type="project" value="InterPro"/>
</dbReference>
<proteinExistence type="inferred from homology"/>
<dbReference type="PROSITE" id="PS00786">
    <property type="entry name" value="5_NUCLEOTIDASE_2"/>
    <property type="match status" value="1"/>
</dbReference>
<dbReference type="Pfam" id="PF02872">
    <property type="entry name" value="5_nucleotid_C"/>
    <property type="match status" value="1"/>
</dbReference>
<evidence type="ECO:0000259" key="4">
    <source>
        <dbReference type="Pfam" id="PF00149"/>
    </source>
</evidence>
<keyword evidence="2" id="KW-0732">Signal</keyword>
<feature type="domain" description="Calcineurin-like phosphoesterase" evidence="4">
    <location>
        <begin position="20"/>
        <end position="252"/>
    </location>
</feature>
<dbReference type="InterPro" id="IPR006146">
    <property type="entry name" value="5'-Nucleotdase_CS"/>
</dbReference>
<organism evidence="6 7">
    <name type="scientific">Undibacterium terreum</name>
    <dbReference type="NCBI Taxonomy" id="1224302"/>
    <lineage>
        <taxon>Bacteria</taxon>
        <taxon>Pseudomonadati</taxon>
        <taxon>Pseudomonadota</taxon>
        <taxon>Betaproteobacteria</taxon>
        <taxon>Burkholderiales</taxon>
        <taxon>Oxalobacteraceae</taxon>
        <taxon>Undibacterium</taxon>
    </lineage>
</organism>
<comment type="similarity">
    <text evidence="1 3">Belongs to the 5'-nucleotidase family.</text>
</comment>
<keyword evidence="3" id="KW-0547">Nucleotide-binding</keyword>
<dbReference type="Gene3D" id="3.60.21.10">
    <property type="match status" value="1"/>
</dbReference>
<dbReference type="Pfam" id="PF00149">
    <property type="entry name" value="Metallophos"/>
    <property type="match status" value="1"/>
</dbReference>
<dbReference type="EMBL" id="BMED01000007">
    <property type="protein sequence ID" value="GGC98400.1"/>
    <property type="molecule type" value="Genomic_DNA"/>
</dbReference>
<evidence type="ECO:0000313" key="7">
    <source>
        <dbReference type="Proteomes" id="UP000637423"/>
    </source>
</evidence>
<dbReference type="InterPro" id="IPR006179">
    <property type="entry name" value="5_nucleotidase/apyrase"/>
</dbReference>
<feature type="domain" description="5'-Nucleotidase C-terminal" evidence="5">
    <location>
        <begin position="411"/>
        <end position="538"/>
    </location>
</feature>
<evidence type="ECO:0000256" key="3">
    <source>
        <dbReference type="RuleBase" id="RU362119"/>
    </source>
</evidence>
<dbReference type="GO" id="GO:0030288">
    <property type="term" value="C:outer membrane-bounded periplasmic space"/>
    <property type="evidence" value="ECO:0007669"/>
    <property type="project" value="TreeGrafter"/>
</dbReference>
<evidence type="ECO:0000313" key="6">
    <source>
        <dbReference type="EMBL" id="GGC98400.1"/>
    </source>
</evidence>
<dbReference type="NCBIfam" id="NF006938">
    <property type="entry name" value="PRK09420.1"/>
    <property type="match status" value="1"/>
</dbReference>
<dbReference type="GO" id="GO:0046872">
    <property type="term" value="F:metal ion binding"/>
    <property type="evidence" value="ECO:0007669"/>
    <property type="project" value="InterPro"/>
</dbReference>
<keyword evidence="7" id="KW-1185">Reference proteome</keyword>
<dbReference type="PANTHER" id="PTHR11575:SF6">
    <property type="entry name" value="2',3'-CYCLIC-NUCLEOTIDE 2'-PHOSPHODIESTERASE_3'-NUCLEOTIDASE"/>
    <property type="match status" value="1"/>
</dbReference>
<protein>
    <submittedName>
        <fullName evidence="6">Bifunctional metallophosphatase/5'-nucleotidase</fullName>
    </submittedName>
</protein>
<name>A0A916XRT7_9BURK</name>
<dbReference type="InterPro" id="IPR004843">
    <property type="entry name" value="Calcineurin-like_PHP"/>
</dbReference>
<keyword evidence="3" id="KW-0378">Hydrolase</keyword>
<dbReference type="SUPFAM" id="SSF56300">
    <property type="entry name" value="Metallo-dependent phosphatases"/>
    <property type="match status" value="1"/>
</dbReference>
<sequence length="629" mass="68747">MHSNIRSYDYYKLKEDPAIGFERTLSLIKAARAEFANTLLFDNGDAIQGTALSDYQAIVKPLDCADTAAMYKAMNMAGYDAASIGNHEFNYGLPFLAQVTGSRFNVEGMPAVNEQRRCAGPGFPMVLANLFSVKDRQSLYQPYVILDRKFLARDSEGKTINANVRIGVIGFTPPTILSWDKRWLDGKVYTEGVREMAQKYVPEMRAKGADIVVAISHGGLDDAPYEATMENGNYYLAQVPGIDAMLIGHSHQVFPNSASTVAQFNLPGIDKSRGLVHGVPTVMANFWGQHLGVIKLGLRYDGKSWAVDKNKTLVQARAVKNADGSVIAADPAVAPLIETEHQATIAYVKTPIGNTDFRMSSFFADLGDVSALQVINQAQTEYIAAYIKASLPQYAKLPVLSVSSPFKSGFAGGNDYTDVAAGSMSINNAADLYLYPNTVYAVKVNGEDLRRWLETSAQRFSKIDVNRKEAQNLIGNFAGYNFDMFTEKNLNYEIDVTQDAGKRIKNLSYQGKPIAAAQEFIVATNNYRASGGGNFPGLDGSKTIYASPDTNRDVLIQYIKAHRQLSKLQNGSDRSWKFARVSTAGPVTYRSASGKLALAQAAGISNLSVLQQDDGSGRQMSLYQLDLSK</sequence>
<dbReference type="InterPro" id="IPR008334">
    <property type="entry name" value="5'-Nucleotdase_C"/>
</dbReference>
<dbReference type="AlphaFoldDB" id="A0A916XRT7"/>